<evidence type="ECO:0000256" key="2">
    <source>
        <dbReference type="ARBA" id="ARBA00022487"/>
    </source>
</evidence>
<proteinExistence type="inferred from homology"/>
<dbReference type="InterPro" id="IPR019826">
    <property type="entry name" value="Carboxylesterase_B_AS"/>
</dbReference>
<gene>
    <name evidence="6" type="ORF">V9T40_002464</name>
</gene>
<comment type="caution">
    <text evidence="6">The sequence shown here is derived from an EMBL/GenBank/DDBJ whole genome shotgun (WGS) entry which is preliminary data.</text>
</comment>
<dbReference type="InterPro" id="IPR029058">
    <property type="entry name" value="AB_hydrolase_fold"/>
</dbReference>
<dbReference type="InterPro" id="IPR002018">
    <property type="entry name" value="CarbesteraseB"/>
</dbReference>
<organism evidence="6 7">
    <name type="scientific">Parthenolecanium corni</name>
    <dbReference type="NCBI Taxonomy" id="536013"/>
    <lineage>
        <taxon>Eukaryota</taxon>
        <taxon>Metazoa</taxon>
        <taxon>Ecdysozoa</taxon>
        <taxon>Arthropoda</taxon>
        <taxon>Hexapoda</taxon>
        <taxon>Insecta</taxon>
        <taxon>Pterygota</taxon>
        <taxon>Neoptera</taxon>
        <taxon>Paraneoptera</taxon>
        <taxon>Hemiptera</taxon>
        <taxon>Sternorrhyncha</taxon>
        <taxon>Coccoidea</taxon>
        <taxon>Coccidae</taxon>
        <taxon>Parthenolecanium</taxon>
    </lineage>
</organism>
<dbReference type="PROSITE" id="PS00941">
    <property type="entry name" value="CARBOXYLESTERASE_B_2"/>
    <property type="match status" value="2"/>
</dbReference>
<keyword evidence="3" id="KW-0378">Hydrolase</keyword>
<keyword evidence="4" id="KW-0325">Glycoprotein</keyword>
<keyword evidence="7" id="KW-1185">Reference proteome</keyword>
<dbReference type="PANTHER" id="PTHR43142">
    <property type="entry name" value="CARBOXYLIC ESTER HYDROLASE"/>
    <property type="match status" value="1"/>
</dbReference>
<dbReference type="PROSITE" id="PS00122">
    <property type="entry name" value="CARBOXYLESTERASE_B_1"/>
    <property type="match status" value="2"/>
</dbReference>
<dbReference type="PANTHER" id="PTHR43142:SF1">
    <property type="entry name" value="CARBOXYLIC ESTER HYDROLASE"/>
    <property type="match status" value="1"/>
</dbReference>
<dbReference type="Proteomes" id="UP001367676">
    <property type="component" value="Unassembled WGS sequence"/>
</dbReference>
<feature type="domain" description="Carboxylesterase type B" evidence="5">
    <location>
        <begin position="411"/>
        <end position="718"/>
    </location>
</feature>
<evidence type="ECO:0000313" key="7">
    <source>
        <dbReference type="Proteomes" id="UP001367676"/>
    </source>
</evidence>
<dbReference type="InterPro" id="IPR019819">
    <property type="entry name" value="Carboxylesterase_B_CS"/>
</dbReference>
<dbReference type="Gene3D" id="3.40.50.1820">
    <property type="entry name" value="alpha/beta hydrolase"/>
    <property type="match status" value="2"/>
</dbReference>
<evidence type="ECO:0000256" key="3">
    <source>
        <dbReference type="ARBA" id="ARBA00022801"/>
    </source>
</evidence>
<dbReference type="Pfam" id="PF00135">
    <property type="entry name" value="COesterase"/>
    <property type="match status" value="2"/>
</dbReference>
<evidence type="ECO:0000259" key="5">
    <source>
        <dbReference type="Pfam" id="PF00135"/>
    </source>
</evidence>
<keyword evidence="2" id="KW-0719">Serine esterase</keyword>
<name>A0AAN9Y3T9_9HEMI</name>
<reference evidence="6 7" key="1">
    <citation type="submission" date="2024-03" db="EMBL/GenBank/DDBJ databases">
        <title>Adaptation during the transition from Ophiocordyceps entomopathogen to insect associate is accompanied by gene loss and intensified selection.</title>
        <authorList>
            <person name="Ward C.M."/>
            <person name="Onetto C.A."/>
            <person name="Borneman A.R."/>
        </authorList>
    </citation>
    <scope>NUCLEOTIDE SEQUENCE [LARGE SCALE GENOMIC DNA]</scope>
    <source>
        <strain evidence="6">AWRI1</strain>
        <tissue evidence="6">Single Adult Female</tissue>
    </source>
</reference>
<feature type="domain" description="Carboxylesterase type B" evidence="5">
    <location>
        <begin position="2"/>
        <end position="386"/>
    </location>
</feature>
<accession>A0AAN9Y3T9</accession>
<evidence type="ECO:0000256" key="1">
    <source>
        <dbReference type="ARBA" id="ARBA00005964"/>
    </source>
</evidence>
<dbReference type="SUPFAM" id="SSF53474">
    <property type="entry name" value="alpha/beta-Hydrolases"/>
    <property type="match status" value="2"/>
</dbReference>
<evidence type="ECO:0000256" key="4">
    <source>
        <dbReference type="ARBA" id="ARBA00023180"/>
    </source>
</evidence>
<dbReference type="AlphaFoldDB" id="A0AAN9Y3T9"/>
<dbReference type="EMBL" id="JBBCAQ010000022">
    <property type="protein sequence ID" value="KAK7590851.1"/>
    <property type="molecule type" value="Genomic_DNA"/>
</dbReference>
<sequence>MGVPYAQPPVGNLRLENPLPVKPWTSVLNATTYSPLCPQFSHQGVVGNEDCLYLNIYAPQQKTNSKLPVWLYIFGGRRIFGHAAPFKYGPEYLMDYQIILVTFAYRLGLAGYLSTEDSAIPGNYGLKDQSMALKWVREHIAAFGGDPTNVTLGGDSAGGVDSSLHLFSPLSKGLFHRCISQGGHPLNFWSMMKPGQSREYAWQLGKVLGCSNYVNKTSETLLQCLKSKSIEELIVSTLELVYDYVLPDTMFGPVIEHPYVDGAFLIENPADLIQKSINIPYLSGVTADEGSLGAIFLHQNDEAVQHFGQHYQRIFPEFFGYDDAFNKNEITRAVLHKYFNDSTEEDMFHPVSQTFGLTHAYTGAIETALQYKGAVFFYVYDYKNRPDYMRNYGAVRLSSSSKKKFIKRETGTTMMSRNGRKFKAFMGVPYAKPPIGLLRFQDPQPIEPWTGTLDATKYPPMCPQCDGVVGYKGDEDCLYLNVYIPEIKNQGSQKLPVWVFIYGGRRIAGHVAPYKHGPHYIMDEAVIFITMTYRLGPLGFLSTEDNVISGNFGLKDETMVLRWIKTYIESFGGDPTNVTISGGSSGAIDVGLHISSPLSKGLFHRAISQSGTPLLTIMKPGSARKTAWNLARVVGCYENVTRNEQLLTCLQNVPTKTLIQTWSRQKLHIFSSLPFGTVIESQDVDHRFLANNPFNEIQKSNSIPWIIGINRNEGTVGTAASLILSNDRRLHSFSDPNGKRGSKIWEPVSTPDVEYLHIFNGSLVMKKRPMWDDYLFSKQLGHPFLNTLNSFL</sequence>
<evidence type="ECO:0000313" key="6">
    <source>
        <dbReference type="EMBL" id="KAK7590851.1"/>
    </source>
</evidence>
<dbReference type="GO" id="GO:0052689">
    <property type="term" value="F:carboxylic ester hydrolase activity"/>
    <property type="evidence" value="ECO:0007669"/>
    <property type="project" value="UniProtKB-KW"/>
</dbReference>
<comment type="similarity">
    <text evidence="1">Belongs to the type-B carboxylesterase/lipase family.</text>
</comment>
<protein>
    <recommendedName>
        <fullName evidence="5">Carboxylesterase type B domain-containing protein</fullName>
    </recommendedName>
</protein>